<gene>
    <name evidence="2" type="ORF">PSQ19_00345</name>
</gene>
<evidence type="ECO:0000313" key="3">
    <source>
        <dbReference type="Proteomes" id="UP001220530"/>
    </source>
</evidence>
<keyword evidence="3" id="KW-1185">Reference proteome</keyword>
<feature type="domain" description="Chromosomal replication initiator DnaA C-terminal" evidence="1">
    <location>
        <begin position="26"/>
        <end position="95"/>
    </location>
</feature>
<organism evidence="2 3">
    <name type="scientific">Devosia algicola</name>
    <dbReference type="NCBI Taxonomy" id="3026418"/>
    <lineage>
        <taxon>Bacteria</taxon>
        <taxon>Pseudomonadati</taxon>
        <taxon>Pseudomonadota</taxon>
        <taxon>Alphaproteobacteria</taxon>
        <taxon>Hyphomicrobiales</taxon>
        <taxon>Devosiaceae</taxon>
        <taxon>Devosia</taxon>
    </lineage>
</organism>
<dbReference type="RefSeq" id="WP_282219131.1">
    <property type="nucleotide sequence ID" value="NZ_CP118246.1"/>
</dbReference>
<dbReference type="Proteomes" id="UP001220530">
    <property type="component" value="Chromosome"/>
</dbReference>
<dbReference type="InterPro" id="IPR013159">
    <property type="entry name" value="DnaA_C"/>
</dbReference>
<dbReference type="SUPFAM" id="SSF48295">
    <property type="entry name" value="TrpR-like"/>
    <property type="match status" value="1"/>
</dbReference>
<sequence length="131" mass="14416">MHVTGPIATTPKRGRAVADSYVEDAASLAVIKLVSREKNVAARLLTHPSRCRRNTAQARQLAMYLVHVSLGRSLTEVGRVFGRDRTTVSYACALIEDGRDDARFDAAVGQLELQIEENLLQYEQEGGHGPR</sequence>
<protein>
    <submittedName>
        <fullName evidence="2">Helix-turn-helix domain-containing protein</fullName>
    </submittedName>
</protein>
<evidence type="ECO:0000313" key="2">
    <source>
        <dbReference type="EMBL" id="WDR02729.1"/>
    </source>
</evidence>
<evidence type="ECO:0000259" key="1">
    <source>
        <dbReference type="SMART" id="SM00760"/>
    </source>
</evidence>
<reference evidence="2 3" key="1">
    <citation type="submission" date="2023-02" db="EMBL/GenBank/DDBJ databases">
        <title>Devosia algicola sp. nov., isolated from the phycosphere of marine algae.</title>
        <authorList>
            <person name="Kim J.M."/>
            <person name="Lee J.K."/>
            <person name="Choi B.J."/>
            <person name="Bayburt H."/>
            <person name="Jeon C.O."/>
        </authorList>
    </citation>
    <scope>NUCLEOTIDE SEQUENCE [LARGE SCALE GENOMIC DNA]</scope>
    <source>
        <strain evidence="2 3">G20-9</strain>
    </source>
</reference>
<dbReference type="Gene3D" id="1.10.1750.10">
    <property type="match status" value="1"/>
</dbReference>
<name>A0ABY7YN32_9HYPH</name>
<proteinExistence type="predicted"/>
<dbReference type="EMBL" id="CP118246">
    <property type="protein sequence ID" value="WDR02729.1"/>
    <property type="molecule type" value="Genomic_DNA"/>
</dbReference>
<dbReference type="CDD" id="cd06571">
    <property type="entry name" value="Bac_DnaA_C"/>
    <property type="match status" value="1"/>
</dbReference>
<dbReference type="SMART" id="SM00760">
    <property type="entry name" value="Bac_DnaA_C"/>
    <property type="match status" value="1"/>
</dbReference>
<dbReference type="Pfam" id="PF08299">
    <property type="entry name" value="Bac_DnaA_C"/>
    <property type="match status" value="1"/>
</dbReference>
<dbReference type="InterPro" id="IPR010921">
    <property type="entry name" value="Trp_repressor/repl_initiator"/>
</dbReference>
<accession>A0ABY7YN32</accession>